<dbReference type="Gene3D" id="3.30.70.330">
    <property type="match status" value="2"/>
</dbReference>
<name>A0A8S1EPH2_9PELO</name>
<sequence>MPPVPGQNPQQYNANMNNHNNQSRNNTSASSGFMFPQNHMRGNFGGSGNNNGYGRYTVRDGTPQQNDAPLSSTNLYIRGLAPSTTDENLRDLCQKYGSIASTKAIMDKTTNLCKGYGFVDFESPHSAQSAVEGLNQDGIQAQMAKLQQQEQDPTNLYIANLPLEYNEQKLEAELNKFGMVISTRILRDANQQSRGVGFARMDSKEKCEEIISALNGGRFEGMPPEAPALLIKQADTGRKSNRGPQKKGPLEGQFDASFYQNPHMMGSQGMQYPQVYQSYYPYTVYPQYDVNSLSSHMGGMQIGGGQMPQGANTDYSMYPVQNVAGGQSNAGGNSSAGNQQYYMNPNNGGARKMKAAPPM</sequence>
<dbReference type="Pfam" id="PF00076">
    <property type="entry name" value="RRM_1"/>
    <property type="match status" value="2"/>
</dbReference>
<dbReference type="GO" id="GO:0003729">
    <property type="term" value="F:mRNA binding"/>
    <property type="evidence" value="ECO:0007669"/>
    <property type="project" value="TreeGrafter"/>
</dbReference>
<comment type="caution">
    <text evidence="5">The sequence shown here is derived from an EMBL/GenBank/DDBJ whole genome shotgun (WGS) entry which is preliminary data.</text>
</comment>
<dbReference type="SMART" id="SM00360">
    <property type="entry name" value="RRM"/>
    <property type="match status" value="2"/>
</dbReference>
<evidence type="ECO:0000256" key="2">
    <source>
        <dbReference type="PROSITE-ProRule" id="PRU00176"/>
    </source>
</evidence>
<dbReference type="PANTHER" id="PTHR48025:SF1">
    <property type="entry name" value="RRM DOMAIN-CONTAINING PROTEIN"/>
    <property type="match status" value="1"/>
</dbReference>
<dbReference type="InterPro" id="IPR050502">
    <property type="entry name" value="Euk_RNA-bind_prot"/>
</dbReference>
<dbReference type="GO" id="GO:0005634">
    <property type="term" value="C:nucleus"/>
    <property type="evidence" value="ECO:0007669"/>
    <property type="project" value="TreeGrafter"/>
</dbReference>
<evidence type="ECO:0000313" key="5">
    <source>
        <dbReference type="EMBL" id="CAB3403013.1"/>
    </source>
</evidence>
<dbReference type="Proteomes" id="UP000494206">
    <property type="component" value="Unassembled WGS sequence"/>
</dbReference>
<dbReference type="EMBL" id="CADEPM010000003">
    <property type="protein sequence ID" value="CAB3403013.1"/>
    <property type="molecule type" value="Genomic_DNA"/>
</dbReference>
<reference evidence="5 6" key="1">
    <citation type="submission" date="2020-04" db="EMBL/GenBank/DDBJ databases">
        <authorList>
            <person name="Laetsch R D."/>
            <person name="Stevens L."/>
            <person name="Kumar S."/>
            <person name="Blaxter L. M."/>
        </authorList>
    </citation>
    <scope>NUCLEOTIDE SEQUENCE [LARGE SCALE GENOMIC DNA]</scope>
</reference>
<accession>A0A8S1EPH2</accession>
<proteinExistence type="predicted"/>
<feature type="domain" description="RRM" evidence="4">
    <location>
        <begin position="154"/>
        <end position="236"/>
    </location>
</feature>
<keyword evidence="6" id="KW-1185">Reference proteome</keyword>
<protein>
    <recommendedName>
        <fullName evidence="4">RRM domain-containing protein</fullName>
    </recommendedName>
</protein>
<evidence type="ECO:0000259" key="4">
    <source>
        <dbReference type="PROSITE" id="PS50102"/>
    </source>
</evidence>
<dbReference type="CDD" id="cd12243">
    <property type="entry name" value="RRM1_MSSP"/>
    <property type="match status" value="1"/>
</dbReference>
<dbReference type="FunFam" id="3.30.70.330:FF:000482">
    <property type="entry name" value="SUPpressor"/>
    <property type="match status" value="1"/>
</dbReference>
<dbReference type="InterPro" id="IPR012677">
    <property type="entry name" value="Nucleotide-bd_a/b_plait_sf"/>
</dbReference>
<keyword evidence="1 2" id="KW-0694">RNA-binding</keyword>
<dbReference type="PANTHER" id="PTHR48025">
    <property type="entry name" value="OS02G0815200 PROTEIN"/>
    <property type="match status" value="1"/>
</dbReference>
<dbReference type="AlphaFoldDB" id="A0A8S1EPH2"/>
<feature type="domain" description="RRM" evidence="4">
    <location>
        <begin position="73"/>
        <end position="151"/>
    </location>
</feature>
<dbReference type="InterPro" id="IPR000504">
    <property type="entry name" value="RRM_dom"/>
</dbReference>
<dbReference type="OrthoDB" id="271725at2759"/>
<evidence type="ECO:0000256" key="1">
    <source>
        <dbReference type="ARBA" id="ARBA00022884"/>
    </source>
</evidence>
<feature type="compositionally biased region" description="Polar residues" evidence="3">
    <location>
        <begin position="62"/>
        <end position="72"/>
    </location>
</feature>
<dbReference type="InterPro" id="IPR035979">
    <property type="entry name" value="RBD_domain_sf"/>
</dbReference>
<feature type="region of interest" description="Disordered" evidence="3">
    <location>
        <begin position="1"/>
        <end position="72"/>
    </location>
</feature>
<evidence type="ECO:0000313" key="6">
    <source>
        <dbReference type="Proteomes" id="UP000494206"/>
    </source>
</evidence>
<dbReference type="SUPFAM" id="SSF54928">
    <property type="entry name" value="RNA-binding domain, RBD"/>
    <property type="match status" value="1"/>
</dbReference>
<dbReference type="FunFam" id="3.30.70.330:FF:000012">
    <property type="entry name" value="RNA-binding motif, single-stranded-interacting protein 3 isoform 1"/>
    <property type="match status" value="1"/>
</dbReference>
<organism evidence="5 6">
    <name type="scientific">Caenorhabditis bovis</name>
    <dbReference type="NCBI Taxonomy" id="2654633"/>
    <lineage>
        <taxon>Eukaryota</taxon>
        <taxon>Metazoa</taxon>
        <taxon>Ecdysozoa</taxon>
        <taxon>Nematoda</taxon>
        <taxon>Chromadorea</taxon>
        <taxon>Rhabditida</taxon>
        <taxon>Rhabditina</taxon>
        <taxon>Rhabditomorpha</taxon>
        <taxon>Rhabditoidea</taxon>
        <taxon>Rhabditidae</taxon>
        <taxon>Peloderinae</taxon>
        <taxon>Caenorhabditis</taxon>
    </lineage>
</organism>
<dbReference type="CDD" id="cd12244">
    <property type="entry name" value="RRM2_MSSP"/>
    <property type="match status" value="1"/>
</dbReference>
<feature type="compositionally biased region" description="Low complexity" evidence="3">
    <location>
        <begin position="7"/>
        <end position="26"/>
    </location>
</feature>
<evidence type="ECO:0000256" key="3">
    <source>
        <dbReference type="SAM" id="MobiDB-lite"/>
    </source>
</evidence>
<dbReference type="PROSITE" id="PS50102">
    <property type="entry name" value="RRM"/>
    <property type="match status" value="2"/>
</dbReference>
<gene>
    <name evidence="5" type="ORF">CBOVIS_LOCUS5539</name>
</gene>